<gene>
    <name evidence="7" type="ORF">HMPREF9709_00663</name>
</gene>
<evidence type="ECO:0000256" key="4">
    <source>
        <dbReference type="ARBA" id="ARBA00022807"/>
    </source>
</evidence>
<dbReference type="Gene3D" id="3.30.70.1490">
    <property type="entry name" value="Cysteine protease Prp"/>
    <property type="match status" value="1"/>
</dbReference>
<comment type="similarity">
    <text evidence="5">Belongs to the Prp family.</text>
</comment>
<keyword evidence="3" id="KW-0378">Hydrolase</keyword>
<evidence type="ECO:0000256" key="2">
    <source>
        <dbReference type="ARBA" id="ARBA00022670"/>
    </source>
</evidence>
<organism evidence="7 8">
    <name type="scientific">Helcococcus kunzii ATCC 51366</name>
    <dbReference type="NCBI Taxonomy" id="883114"/>
    <lineage>
        <taxon>Bacteria</taxon>
        <taxon>Bacillati</taxon>
        <taxon>Bacillota</taxon>
        <taxon>Tissierellia</taxon>
        <taxon>Tissierellales</taxon>
        <taxon>Peptoniphilaceae</taxon>
        <taxon>Helcococcus</taxon>
    </lineage>
</organism>
<dbReference type="AlphaFoldDB" id="H3NMV2"/>
<keyword evidence="4" id="KW-0788">Thiol protease</keyword>
<dbReference type="STRING" id="883114.HMPREF9709_00663"/>
<dbReference type="GO" id="GO:0006508">
    <property type="term" value="P:proteolysis"/>
    <property type="evidence" value="ECO:0007669"/>
    <property type="project" value="UniProtKB-KW"/>
</dbReference>
<dbReference type="InterPro" id="IPR007422">
    <property type="entry name" value="Peptidase_Prp"/>
</dbReference>
<accession>H3NMV2</accession>
<dbReference type="CDD" id="cd16332">
    <property type="entry name" value="Prp-like"/>
    <property type="match status" value="1"/>
</dbReference>
<evidence type="ECO:0000256" key="1">
    <source>
        <dbReference type="ARBA" id="ARBA00022517"/>
    </source>
</evidence>
<dbReference type="InterPro" id="IPR036764">
    <property type="entry name" value="Peptidase_Prp_sf"/>
</dbReference>
<keyword evidence="8" id="KW-1185">Reference proteome</keyword>
<dbReference type="PANTHER" id="PTHR39178">
    <property type="entry name" value="HYPOTHETICAL RIBOSOME-ASSOCIATED PROTEIN"/>
    <property type="match status" value="1"/>
</dbReference>
<dbReference type="PATRIC" id="fig|883114.3.peg.657"/>
<evidence type="ECO:0000256" key="6">
    <source>
        <dbReference type="ARBA" id="ARBA00044538"/>
    </source>
</evidence>
<dbReference type="PANTHER" id="PTHR39178:SF1">
    <property type="entry name" value="RIBOSOMAL-PROCESSING CYSTEINE PROTEASE PRP"/>
    <property type="match status" value="1"/>
</dbReference>
<comment type="caution">
    <text evidence="7">The sequence shown here is derived from an EMBL/GenBank/DDBJ whole genome shotgun (WGS) entry which is preliminary data.</text>
</comment>
<evidence type="ECO:0000256" key="5">
    <source>
        <dbReference type="ARBA" id="ARBA00044503"/>
    </source>
</evidence>
<sequence length="111" mass="12949">MIKVKIKKRKDYITGFEMSGHAEFDKFGKDIVCAAASMLAYNTIDTFTDLLKLKDYIKYSVKDNLINFELEPEIQEINMHDSQLILKKFELGMKSLVAQYGDYVKIYYTEV</sequence>
<name>H3NMV2_9FIRM</name>
<dbReference type="GO" id="GO:0008234">
    <property type="term" value="F:cysteine-type peptidase activity"/>
    <property type="evidence" value="ECO:0007669"/>
    <property type="project" value="UniProtKB-KW"/>
</dbReference>
<dbReference type="SUPFAM" id="SSF118010">
    <property type="entry name" value="TM1457-like"/>
    <property type="match status" value="1"/>
</dbReference>
<dbReference type="OrthoDB" id="48998at2"/>
<dbReference type="HOGENOM" id="CLU_140910_1_0_9"/>
<dbReference type="Pfam" id="PF04327">
    <property type="entry name" value="Peptidase_Prp"/>
    <property type="match status" value="1"/>
</dbReference>
<dbReference type="Proteomes" id="UP000004191">
    <property type="component" value="Unassembled WGS sequence"/>
</dbReference>
<evidence type="ECO:0000313" key="8">
    <source>
        <dbReference type="Proteomes" id="UP000004191"/>
    </source>
</evidence>
<dbReference type="eggNOG" id="COG2868">
    <property type="taxonomic scope" value="Bacteria"/>
</dbReference>
<dbReference type="GeneID" id="96998668"/>
<keyword evidence="1" id="KW-0690">Ribosome biogenesis</keyword>
<dbReference type="RefSeq" id="WP_005397939.1">
    <property type="nucleotide sequence ID" value="NZ_JH601088.1"/>
</dbReference>
<evidence type="ECO:0000256" key="3">
    <source>
        <dbReference type="ARBA" id="ARBA00022801"/>
    </source>
</evidence>
<dbReference type="GO" id="GO:0042254">
    <property type="term" value="P:ribosome biogenesis"/>
    <property type="evidence" value="ECO:0007669"/>
    <property type="project" value="UniProtKB-KW"/>
</dbReference>
<keyword evidence="2" id="KW-0645">Protease</keyword>
<protein>
    <recommendedName>
        <fullName evidence="6">Ribosomal processing cysteine protease Prp</fullName>
    </recommendedName>
</protein>
<evidence type="ECO:0000313" key="7">
    <source>
        <dbReference type="EMBL" id="EHR34693.1"/>
    </source>
</evidence>
<reference evidence="7 8" key="1">
    <citation type="submission" date="2012-01" db="EMBL/GenBank/DDBJ databases">
        <title>The Genome Sequence of Helcococcus kunzii ATCC 51366.</title>
        <authorList>
            <consortium name="The Broad Institute Genome Sequencing Platform"/>
            <person name="Earl A."/>
            <person name="Ward D."/>
            <person name="Feldgarden M."/>
            <person name="Gevers D."/>
            <person name="Huys G."/>
            <person name="Young S.K."/>
            <person name="Zeng Q."/>
            <person name="Gargeya S."/>
            <person name="Fitzgerald M."/>
            <person name="Haas B."/>
            <person name="Abouelleil A."/>
            <person name="Alvarado L."/>
            <person name="Arachchi H.M."/>
            <person name="Berlin A."/>
            <person name="Chapman S.B."/>
            <person name="Gearin G."/>
            <person name="Goldberg J."/>
            <person name="Griggs A."/>
            <person name="Gujja S."/>
            <person name="Hansen M."/>
            <person name="Heiman D."/>
            <person name="Howarth C."/>
            <person name="Larimer J."/>
            <person name="Lui A."/>
            <person name="MacDonald P.J.P."/>
            <person name="McCowen C."/>
            <person name="Montmayeur A."/>
            <person name="Murphy C."/>
            <person name="Neiman D."/>
            <person name="Pearson M."/>
            <person name="Priest M."/>
            <person name="Roberts A."/>
            <person name="Saif S."/>
            <person name="Shea T."/>
            <person name="Sisk P."/>
            <person name="Stolte C."/>
            <person name="Sykes S."/>
            <person name="Wortman J."/>
            <person name="Nusbaum C."/>
            <person name="Birren B."/>
        </authorList>
    </citation>
    <scope>NUCLEOTIDE SEQUENCE [LARGE SCALE GENOMIC DNA]</scope>
    <source>
        <strain evidence="7 8">ATCC 51366</strain>
    </source>
</reference>
<proteinExistence type="inferred from homology"/>
<dbReference type="EMBL" id="AGEI01000019">
    <property type="protein sequence ID" value="EHR34693.1"/>
    <property type="molecule type" value="Genomic_DNA"/>
</dbReference>